<dbReference type="InterPro" id="IPR020846">
    <property type="entry name" value="MFS_dom"/>
</dbReference>
<evidence type="ECO:0000259" key="10">
    <source>
        <dbReference type="PROSITE" id="PS50850"/>
    </source>
</evidence>
<evidence type="ECO:0000256" key="8">
    <source>
        <dbReference type="SAM" id="MobiDB-lite"/>
    </source>
</evidence>
<reference evidence="11 12" key="1">
    <citation type="journal article" date="2016" name="Genome Biol. Evol.">
        <title>Divergent and convergent evolution of fungal pathogenicity.</title>
        <authorList>
            <person name="Shang Y."/>
            <person name="Xiao G."/>
            <person name="Zheng P."/>
            <person name="Cen K."/>
            <person name="Zhan S."/>
            <person name="Wang C."/>
        </authorList>
    </citation>
    <scope>NUCLEOTIDE SEQUENCE [LARGE SCALE GENOMIC DNA]</scope>
    <source>
        <strain evidence="11 12">RCEF 264</strain>
    </source>
</reference>
<dbReference type="NCBIfam" id="TIGR00879">
    <property type="entry name" value="SP"/>
    <property type="match status" value="1"/>
</dbReference>
<feature type="transmembrane region" description="Helical" evidence="9">
    <location>
        <begin position="99"/>
        <end position="118"/>
    </location>
</feature>
<feature type="transmembrane region" description="Helical" evidence="9">
    <location>
        <begin position="157"/>
        <end position="177"/>
    </location>
</feature>
<comment type="subcellular location">
    <subcellularLocation>
        <location evidence="1">Membrane</location>
        <topology evidence="1">Multi-pass membrane protein</topology>
    </subcellularLocation>
</comment>
<dbReference type="PROSITE" id="PS00217">
    <property type="entry name" value="SUGAR_TRANSPORT_2"/>
    <property type="match status" value="1"/>
</dbReference>
<sequence>MGFWPDKAARGEGSLWPAVLIGLFASIGGILFGYDTATISGIQTMKFWIKTMATQDDPSTGEPALTTNQTSLIVSILSAGTFFGALLAGPAGDFFGRRWGLVVSCAVFIVGVVLQTAATAIPLFVAGRLVAGLGVGLVSALVPLYQSESAPKWVRGTIVGTYQLCINVGLVVAAAINKGTGYDDNSGSYRIPVAVQILFGLLLAGGMLFLPETPRYLVQIGKIDRAKAALGFLHGLPVDHPLLREELREIEDNLAVERAKGGGYLACWSPPFLKRQLTGCVLQSLQQLSGINFIIYYGTKFFNTIGVADAFTTTIIINVVAFVSTIPGLYLVETMGRRKLLLLGAAGMALMQLIVGIIGVSTSSDAANKAVISIICLYIFCFEFSWGPCAWVVTGEIFPLHIRAKALSMTTASNWLWNFILGFVTPYMVDAGPHNADLGFKVFFIWTAFCIIAVFFVWGFIYETKGLSLEEVDEMFLRCGQAYKSPAFRRENPQILQHASSAAAVESPSKSGEPSVAEV</sequence>
<proteinExistence type="inferred from homology"/>
<gene>
    <name evidence="11" type="ORF">SPI_07393</name>
</gene>
<dbReference type="Pfam" id="PF00083">
    <property type="entry name" value="Sugar_tr"/>
    <property type="match status" value="1"/>
</dbReference>
<dbReference type="GO" id="GO:0005351">
    <property type="term" value="F:carbohydrate:proton symporter activity"/>
    <property type="evidence" value="ECO:0007669"/>
    <property type="project" value="TreeGrafter"/>
</dbReference>
<feature type="transmembrane region" description="Helical" evidence="9">
    <location>
        <begin position="440"/>
        <end position="461"/>
    </location>
</feature>
<dbReference type="GO" id="GO:0016020">
    <property type="term" value="C:membrane"/>
    <property type="evidence" value="ECO:0007669"/>
    <property type="project" value="UniProtKB-SubCell"/>
</dbReference>
<dbReference type="PRINTS" id="PR00171">
    <property type="entry name" value="SUGRTRNSPORT"/>
</dbReference>
<name>A0A167PTJ4_9HYPO</name>
<evidence type="ECO:0000256" key="9">
    <source>
        <dbReference type="SAM" id="Phobius"/>
    </source>
</evidence>
<feature type="transmembrane region" description="Helical" evidence="9">
    <location>
        <begin position="72"/>
        <end position="92"/>
    </location>
</feature>
<keyword evidence="12" id="KW-1185">Reference proteome</keyword>
<evidence type="ECO:0000313" key="11">
    <source>
        <dbReference type="EMBL" id="OAA57012.1"/>
    </source>
</evidence>
<dbReference type="InterPro" id="IPR005829">
    <property type="entry name" value="Sugar_transporter_CS"/>
</dbReference>
<evidence type="ECO:0000256" key="4">
    <source>
        <dbReference type="ARBA" id="ARBA00022692"/>
    </source>
</evidence>
<evidence type="ECO:0000256" key="5">
    <source>
        <dbReference type="ARBA" id="ARBA00022989"/>
    </source>
</evidence>
<comment type="caution">
    <text evidence="11">The sequence shown here is derived from an EMBL/GenBank/DDBJ whole genome shotgun (WGS) entry which is preliminary data.</text>
</comment>
<dbReference type="InterPro" id="IPR003663">
    <property type="entry name" value="Sugar/inositol_transpt"/>
</dbReference>
<evidence type="ECO:0000313" key="12">
    <source>
        <dbReference type="Proteomes" id="UP000076874"/>
    </source>
</evidence>
<accession>A0A167PTJ4</accession>
<keyword evidence="6 9" id="KW-0472">Membrane</keyword>
<feature type="transmembrane region" description="Helical" evidence="9">
    <location>
        <begin position="406"/>
        <end position="428"/>
    </location>
</feature>
<feature type="domain" description="Major facilitator superfamily (MFS) profile" evidence="10">
    <location>
        <begin position="21"/>
        <end position="465"/>
    </location>
</feature>
<dbReference type="STRING" id="1081102.A0A167PTJ4"/>
<dbReference type="SUPFAM" id="SSF103473">
    <property type="entry name" value="MFS general substrate transporter"/>
    <property type="match status" value="1"/>
</dbReference>
<dbReference type="PANTHER" id="PTHR48022">
    <property type="entry name" value="PLASTIDIC GLUCOSE TRANSPORTER 4"/>
    <property type="match status" value="1"/>
</dbReference>
<evidence type="ECO:0000256" key="3">
    <source>
        <dbReference type="ARBA" id="ARBA00022448"/>
    </source>
</evidence>
<dbReference type="OrthoDB" id="6612291at2759"/>
<dbReference type="PANTHER" id="PTHR48022:SF17">
    <property type="entry name" value="HEXOSE TRANSPORTER"/>
    <property type="match status" value="1"/>
</dbReference>
<dbReference type="EMBL" id="AZHD01000015">
    <property type="protein sequence ID" value="OAA57012.1"/>
    <property type="molecule type" value="Genomic_DNA"/>
</dbReference>
<comment type="similarity">
    <text evidence="2 7">Belongs to the major facilitator superfamily. Sugar transporter (TC 2.A.1.1) family.</text>
</comment>
<dbReference type="InterPro" id="IPR005828">
    <property type="entry name" value="MFS_sugar_transport-like"/>
</dbReference>
<dbReference type="InterPro" id="IPR036259">
    <property type="entry name" value="MFS_trans_sf"/>
</dbReference>
<evidence type="ECO:0000256" key="6">
    <source>
        <dbReference type="ARBA" id="ARBA00023136"/>
    </source>
</evidence>
<dbReference type="Gene3D" id="1.20.1250.20">
    <property type="entry name" value="MFS general substrate transporter like domains"/>
    <property type="match status" value="1"/>
</dbReference>
<dbReference type="AlphaFoldDB" id="A0A167PTJ4"/>
<evidence type="ECO:0000256" key="7">
    <source>
        <dbReference type="RuleBase" id="RU003346"/>
    </source>
</evidence>
<dbReference type="FunFam" id="1.20.1250.20:FF:000078">
    <property type="entry name" value="MFS maltose transporter, putative"/>
    <property type="match status" value="1"/>
</dbReference>
<feature type="transmembrane region" description="Helical" evidence="9">
    <location>
        <begin position="189"/>
        <end position="210"/>
    </location>
</feature>
<evidence type="ECO:0000256" key="1">
    <source>
        <dbReference type="ARBA" id="ARBA00004141"/>
    </source>
</evidence>
<feature type="region of interest" description="Disordered" evidence="8">
    <location>
        <begin position="499"/>
        <end position="519"/>
    </location>
</feature>
<dbReference type="PROSITE" id="PS50850">
    <property type="entry name" value="MFS"/>
    <property type="match status" value="1"/>
</dbReference>
<keyword evidence="5 9" id="KW-1133">Transmembrane helix</keyword>
<feature type="transmembrane region" description="Helical" evidence="9">
    <location>
        <begin position="310"/>
        <end position="332"/>
    </location>
</feature>
<feature type="transmembrane region" description="Helical" evidence="9">
    <location>
        <begin position="339"/>
        <end position="358"/>
    </location>
</feature>
<dbReference type="Proteomes" id="UP000076874">
    <property type="component" value="Unassembled WGS sequence"/>
</dbReference>
<dbReference type="InterPro" id="IPR050360">
    <property type="entry name" value="MFS_Sugar_Transporters"/>
</dbReference>
<feature type="transmembrane region" description="Helical" evidence="9">
    <location>
        <begin position="15"/>
        <end position="34"/>
    </location>
</feature>
<keyword evidence="4 9" id="KW-0812">Transmembrane</keyword>
<protein>
    <submittedName>
        <fullName evidence="11">General substrate transporter</fullName>
    </submittedName>
</protein>
<feature type="transmembrane region" description="Helical" evidence="9">
    <location>
        <begin position="124"/>
        <end position="145"/>
    </location>
</feature>
<evidence type="ECO:0000256" key="2">
    <source>
        <dbReference type="ARBA" id="ARBA00010992"/>
    </source>
</evidence>
<dbReference type="CDD" id="cd17356">
    <property type="entry name" value="MFS_HXT"/>
    <property type="match status" value="1"/>
</dbReference>
<feature type="transmembrane region" description="Helical" evidence="9">
    <location>
        <begin position="370"/>
        <end position="394"/>
    </location>
</feature>
<keyword evidence="3 7" id="KW-0813">Transport</keyword>
<organism evidence="11 12">
    <name type="scientific">Niveomyces insectorum RCEF 264</name>
    <dbReference type="NCBI Taxonomy" id="1081102"/>
    <lineage>
        <taxon>Eukaryota</taxon>
        <taxon>Fungi</taxon>
        <taxon>Dikarya</taxon>
        <taxon>Ascomycota</taxon>
        <taxon>Pezizomycotina</taxon>
        <taxon>Sordariomycetes</taxon>
        <taxon>Hypocreomycetidae</taxon>
        <taxon>Hypocreales</taxon>
        <taxon>Cordycipitaceae</taxon>
        <taxon>Niveomyces</taxon>
    </lineage>
</organism>